<keyword evidence="6" id="KW-1185">Reference proteome</keyword>
<dbReference type="GO" id="GO:0005524">
    <property type="term" value="F:ATP binding"/>
    <property type="evidence" value="ECO:0007669"/>
    <property type="project" value="UniProtKB-KW"/>
</dbReference>
<dbReference type="AlphaFoldDB" id="A0A2R8CEX0"/>
<dbReference type="EMBL" id="ONZG01000014">
    <property type="protein sequence ID" value="SPJ30957.1"/>
    <property type="molecule type" value="Genomic_DNA"/>
</dbReference>
<dbReference type="PANTHER" id="PTHR45772:SF9">
    <property type="entry name" value="CONSERVED COMPONENT OF ABC TRANSPORTER FOR NATURAL AMINO ACIDS"/>
    <property type="match status" value="1"/>
</dbReference>
<dbReference type="Pfam" id="PF12399">
    <property type="entry name" value="BCA_ABC_TP_C"/>
    <property type="match status" value="1"/>
</dbReference>
<gene>
    <name evidence="5" type="primary">lptB_7</name>
    <name evidence="5" type="ORF">TRM7615_04494</name>
</gene>
<evidence type="ECO:0000259" key="4">
    <source>
        <dbReference type="PROSITE" id="PS50893"/>
    </source>
</evidence>
<sequence length="258" mass="28687">MTYALEIRNLVKNFGSLEVTRDVSFGVNKGERLALIGPNGAGKTTIFNLISGVYPVTSGQILIQGTDVTDVPSKERIAHGISRNFQNVRLMKHLTVVENLILDQHINASGVANMLQPFGMLRRHKWWKQAYEALEEARLIDYANETVDALPYGLRKRVDLVRALLADPKILLLDEPAAGLNPTETDELMRELKTVAQNGVTLLVVEHDMHFVRNLCERVVVLNFGEKVSEGTMAEVEKNPKVQAAYLGVEAEEQDNAA</sequence>
<keyword evidence="3 5" id="KW-0067">ATP-binding</keyword>
<dbReference type="InterPro" id="IPR051120">
    <property type="entry name" value="ABC_AA/LPS_Transport"/>
</dbReference>
<proteinExistence type="predicted"/>
<dbReference type="GO" id="GO:0016887">
    <property type="term" value="F:ATP hydrolysis activity"/>
    <property type="evidence" value="ECO:0007669"/>
    <property type="project" value="InterPro"/>
</dbReference>
<evidence type="ECO:0000256" key="2">
    <source>
        <dbReference type="ARBA" id="ARBA00022741"/>
    </source>
</evidence>
<evidence type="ECO:0000256" key="3">
    <source>
        <dbReference type="ARBA" id="ARBA00022840"/>
    </source>
</evidence>
<keyword evidence="1" id="KW-0813">Transport</keyword>
<dbReference type="InterPro" id="IPR003439">
    <property type="entry name" value="ABC_transporter-like_ATP-bd"/>
</dbReference>
<accession>A0A2R8CEX0</accession>
<evidence type="ECO:0000313" key="6">
    <source>
        <dbReference type="Proteomes" id="UP000244898"/>
    </source>
</evidence>
<evidence type="ECO:0000256" key="1">
    <source>
        <dbReference type="ARBA" id="ARBA00022448"/>
    </source>
</evidence>
<dbReference type="GO" id="GO:0005886">
    <property type="term" value="C:plasma membrane"/>
    <property type="evidence" value="ECO:0007669"/>
    <property type="project" value="TreeGrafter"/>
</dbReference>
<keyword evidence="5" id="KW-0378">Hydrolase</keyword>
<keyword evidence="2" id="KW-0547">Nucleotide-binding</keyword>
<dbReference type="CDD" id="cd03219">
    <property type="entry name" value="ABC_Mj1267_LivG_branched"/>
    <property type="match status" value="1"/>
</dbReference>
<dbReference type="PANTHER" id="PTHR45772">
    <property type="entry name" value="CONSERVED COMPONENT OF ABC TRANSPORTER FOR NATURAL AMINO ACIDS-RELATED"/>
    <property type="match status" value="1"/>
</dbReference>
<dbReference type="FunFam" id="3.40.50.300:FF:000421">
    <property type="entry name" value="Branched-chain amino acid ABC transporter ATP-binding protein"/>
    <property type="match status" value="1"/>
</dbReference>
<dbReference type="SUPFAM" id="SSF52540">
    <property type="entry name" value="P-loop containing nucleoside triphosphate hydrolases"/>
    <property type="match status" value="1"/>
</dbReference>
<dbReference type="Pfam" id="PF00005">
    <property type="entry name" value="ABC_tran"/>
    <property type="match status" value="1"/>
</dbReference>
<dbReference type="EC" id="3.6.3.-" evidence="5"/>
<dbReference type="InterPro" id="IPR027417">
    <property type="entry name" value="P-loop_NTPase"/>
</dbReference>
<feature type="domain" description="ABC transporter" evidence="4">
    <location>
        <begin position="5"/>
        <end position="249"/>
    </location>
</feature>
<name>A0A2R8CEX0_9RHOB</name>
<dbReference type="RefSeq" id="WP_108791913.1">
    <property type="nucleotide sequence ID" value="NZ_ONZG01000014.1"/>
</dbReference>
<dbReference type="Proteomes" id="UP000244898">
    <property type="component" value="Unassembled WGS sequence"/>
</dbReference>
<dbReference type="PROSITE" id="PS50893">
    <property type="entry name" value="ABC_TRANSPORTER_2"/>
    <property type="match status" value="1"/>
</dbReference>
<protein>
    <submittedName>
        <fullName evidence="5">Lipopolysaccharide export system ATP-binding protein LptB</fullName>
        <ecNumber evidence="5">3.6.3.-</ecNumber>
    </submittedName>
</protein>
<dbReference type="SMART" id="SM00382">
    <property type="entry name" value="AAA"/>
    <property type="match status" value="1"/>
</dbReference>
<dbReference type="OrthoDB" id="9806149at2"/>
<evidence type="ECO:0000313" key="5">
    <source>
        <dbReference type="EMBL" id="SPJ30957.1"/>
    </source>
</evidence>
<organism evidence="5 6">
    <name type="scientific">Falsiruegeria mediterranea M17</name>
    <dbReference type="NCBI Taxonomy" id="1200281"/>
    <lineage>
        <taxon>Bacteria</taxon>
        <taxon>Pseudomonadati</taxon>
        <taxon>Pseudomonadota</taxon>
        <taxon>Alphaproteobacteria</taxon>
        <taxon>Rhodobacterales</taxon>
        <taxon>Roseobacteraceae</taxon>
        <taxon>Falsiruegeria</taxon>
    </lineage>
</organism>
<reference evidence="6" key="1">
    <citation type="submission" date="2018-03" db="EMBL/GenBank/DDBJ databases">
        <authorList>
            <person name="Rodrigo-Torres L."/>
            <person name="Arahal R. D."/>
            <person name="Lucena T."/>
        </authorList>
    </citation>
    <scope>NUCLEOTIDE SEQUENCE [LARGE SCALE GENOMIC DNA]</scope>
    <source>
        <strain evidence="6">CECT 7615</strain>
    </source>
</reference>
<dbReference type="InterPro" id="IPR032823">
    <property type="entry name" value="BCA_ABC_TP_C"/>
</dbReference>
<dbReference type="InterPro" id="IPR003593">
    <property type="entry name" value="AAA+_ATPase"/>
</dbReference>
<dbReference type="Gene3D" id="3.40.50.300">
    <property type="entry name" value="P-loop containing nucleotide triphosphate hydrolases"/>
    <property type="match status" value="1"/>
</dbReference>